<evidence type="ECO:0000256" key="1">
    <source>
        <dbReference type="SAM" id="MobiDB-lite"/>
    </source>
</evidence>
<dbReference type="AlphaFoldDB" id="A0A484B6K7"/>
<evidence type="ECO:0000313" key="3">
    <source>
        <dbReference type="Proteomes" id="UP000295192"/>
    </source>
</evidence>
<feature type="compositionally biased region" description="Basic and acidic residues" evidence="1">
    <location>
        <begin position="330"/>
        <end position="342"/>
    </location>
</feature>
<gene>
    <name evidence="2" type="ORF">AWZ03_009075</name>
</gene>
<feature type="compositionally biased region" description="Basic residues" evidence="1">
    <location>
        <begin position="343"/>
        <end position="356"/>
    </location>
</feature>
<proteinExistence type="predicted"/>
<dbReference type="STRING" id="7232.A0A484B6K7"/>
<organism evidence="2 3">
    <name type="scientific">Drosophila navojoa</name>
    <name type="common">Fruit fly</name>
    <dbReference type="NCBI Taxonomy" id="7232"/>
    <lineage>
        <taxon>Eukaryota</taxon>
        <taxon>Metazoa</taxon>
        <taxon>Ecdysozoa</taxon>
        <taxon>Arthropoda</taxon>
        <taxon>Hexapoda</taxon>
        <taxon>Insecta</taxon>
        <taxon>Pterygota</taxon>
        <taxon>Neoptera</taxon>
        <taxon>Endopterygota</taxon>
        <taxon>Diptera</taxon>
        <taxon>Brachycera</taxon>
        <taxon>Muscomorpha</taxon>
        <taxon>Ephydroidea</taxon>
        <taxon>Drosophilidae</taxon>
        <taxon>Drosophila</taxon>
    </lineage>
</organism>
<comment type="caution">
    <text evidence="2">The sequence shown here is derived from an EMBL/GenBank/DDBJ whole genome shotgun (WGS) entry which is preliminary data.</text>
</comment>
<dbReference type="OrthoDB" id="8197715at2759"/>
<sequence>MIDILSLPRRNNVTSQMMTKQPSYKTGLPINSLPGWELIPLNCKLPMLKCPGNQVIFSKDKIGNSFKCSMQEFDSSVTVHIPEYNPLHDSNLKTFYSNERNLKRLRENGEITDNNEVICNLKDFNQYREELHKSQLYYVLQAYRQREAERHDRMLIANAEGISRRDNLQTGVRHQSQEEVMARKQQLEEEKHERKVRIYNITEEKFKRMESMLAMQQMLLEHRKMLTNMRVQAHISLHQDLQRKHLIKLKKLFQFKKDRYNKNMRNLHKQRLTKHTEGQIQSWHKRLHERIANQRRIDQLLNEVKKERELFIESHKEKYREKWRRIQEQIKQRSHNIKEEKKSKGRKKKRKSKRKSKAVDSTKKATPSFCDEYQASFEGLLDSELCYALNAAIAMGGHAPLTFDTDDPIYKAAQYILNHILLGFDKDLSEDPCAMYVLSDRIANFLCDAKKYVNYKAIQIIGFAHDNKAMELPSTPTHKSGMSGKNHARTSHVSFNGIACTIGVGSYEIHPFVDVRPCGDRRPTPAGSLTSLVVSQIGDQVIQEKVRLPHLNRKEIIFIEHYLVKFKRELLVGLDKQVFAAIQCHYENRIMEVREELLELDKDFLNNQISLGILSYAVNPLNYETALMLAVNVIANQVIWGLQQTLLKPGAEPSIMPHPISCGTEREREQRALCTN</sequence>
<dbReference type="Proteomes" id="UP000295192">
    <property type="component" value="Unassembled WGS sequence"/>
</dbReference>
<protein>
    <submittedName>
        <fullName evidence="2">Uncharacterized protein</fullName>
    </submittedName>
</protein>
<reference evidence="2 3" key="1">
    <citation type="journal article" date="2019" name="J. Hered.">
        <title>An Improved Genome Assembly for Drosophila navojoa, the Basal Species in the mojavensis Cluster.</title>
        <authorList>
            <person name="Vanderlinde T."/>
            <person name="Dupim E.G."/>
            <person name="Nazario-Yepiz N.O."/>
            <person name="Carvalho A.B."/>
        </authorList>
    </citation>
    <scope>NUCLEOTIDE SEQUENCE [LARGE SCALE GENOMIC DNA]</scope>
    <source>
        <strain evidence="2">Navoj_Jal97</strain>
        <tissue evidence="2">Whole organism</tissue>
    </source>
</reference>
<dbReference type="OMA" id="NSLPGWE"/>
<name>A0A484B6K7_DRONA</name>
<feature type="region of interest" description="Disordered" evidence="1">
    <location>
        <begin position="330"/>
        <end position="361"/>
    </location>
</feature>
<dbReference type="EMBL" id="LSRL02000103">
    <property type="protein sequence ID" value="TDG44497.1"/>
    <property type="molecule type" value="Genomic_DNA"/>
</dbReference>
<keyword evidence="3" id="KW-1185">Reference proteome</keyword>
<accession>A0A484B6K7</accession>
<evidence type="ECO:0000313" key="2">
    <source>
        <dbReference type="EMBL" id="TDG44497.1"/>
    </source>
</evidence>